<accession>A0ABT3QDF1</accession>
<keyword evidence="2" id="KW-1185">Reference proteome</keyword>
<sequence length="116" mass="12552">MRIRLMDNDGDMTFGQSLANFTTDTPAGVAQLIGTRLRLWSGEFFADTSDGMPWASDVLGNRTTSVYNAAIQARIANTEGVSSITSYSSTLNNRKLTVSAEVQTNYGITTIIFGES</sequence>
<evidence type="ECO:0000313" key="1">
    <source>
        <dbReference type="EMBL" id="MCX2563322.1"/>
    </source>
</evidence>
<dbReference type="Proteomes" id="UP001301152">
    <property type="component" value="Unassembled WGS sequence"/>
</dbReference>
<dbReference type="RefSeq" id="WP_173559065.1">
    <property type="nucleotide sequence ID" value="NZ_JAPIUZ010000002.1"/>
</dbReference>
<organism evidence="1 2">
    <name type="scientific">Acetobacter thailandicus</name>
    <dbReference type="NCBI Taxonomy" id="1502842"/>
    <lineage>
        <taxon>Bacteria</taxon>
        <taxon>Pseudomonadati</taxon>
        <taxon>Pseudomonadota</taxon>
        <taxon>Alphaproteobacteria</taxon>
        <taxon>Acetobacterales</taxon>
        <taxon>Acetobacteraceae</taxon>
        <taxon>Acetobacter</taxon>
    </lineage>
</organism>
<evidence type="ECO:0008006" key="3">
    <source>
        <dbReference type="Google" id="ProtNLM"/>
    </source>
</evidence>
<dbReference type="InterPro" id="IPR020288">
    <property type="entry name" value="Sheath_initiator"/>
</dbReference>
<reference evidence="1 2" key="1">
    <citation type="submission" date="2022-11" db="EMBL/GenBank/DDBJ databases">
        <title>Genome sequencing of Acetobacter type strain.</title>
        <authorList>
            <person name="Heo J."/>
            <person name="Lee D."/>
            <person name="Han B.-H."/>
            <person name="Hong S.-B."/>
            <person name="Kwon S.-W."/>
        </authorList>
    </citation>
    <scope>NUCLEOTIDE SEQUENCE [LARGE SCALE GENOMIC DNA]</scope>
    <source>
        <strain evidence="1 2">KACC 21253</strain>
    </source>
</reference>
<evidence type="ECO:0000313" key="2">
    <source>
        <dbReference type="Proteomes" id="UP001301152"/>
    </source>
</evidence>
<protein>
    <recommendedName>
        <fullName evidence="3">Bacteriophage protein</fullName>
    </recommendedName>
</protein>
<dbReference type="Pfam" id="PF10934">
    <property type="entry name" value="Sheath_initiator"/>
    <property type="match status" value="1"/>
</dbReference>
<name>A0ABT3QDF1_9PROT</name>
<gene>
    <name evidence="1" type="ORF">OQ497_05010</name>
</gene>
<comment type="caution">
    <text evidence="1">The sequence shown here is derived from an EMBL/GenBank/DDBJ whole genome shotgun (WGS) entry which is preliminary data.</text>
</comment>
<dbReference type="EMBL" id="JAPIUZ010000002">
    <property type="protein sequence ID" value="MCX2563322.1"/>
    <property type="molecule type" value="Genomic_DNA"/>
</dbReference>
<proteinExistence type="predicted"/>